<protein>
    <submittedName>
        <fullName evidence="2">Uncharacterized protein</fullName>
    </submittedName>
</protein>
<organism evidence="2 3">
    <name type="scientific">Saprolegnia parasitica (strain CBS 223.65)</name>
    <dbReference type="NCBI Taxonomy" id="695850"/>
    <lineage>
        <taxon>Eukaryota</taxon>
        <taxon>Sar</taxon>
        <taxon>Stramenopiles</taxon>
        <taxon>Oomycota</taxon>
        <taxon>Saprolegniomycetes</taxon>
        <taxon>Saprolegniales</taxon>
        <taxon>Saprolegniaceae</taxon>
        <taxon>Saprolegnia</taxon>
    </lineage>
</organism>
<sequence length="148" mass="15639">SGNDGYGPDGAAHSSEAEGAAYGSDSGVYGSDSGVYGSDSGVYGSDNGYDLEGGIYNDYDSGNNGYGSNNGYDNGNDYGNEKAAKDYFLKDFFFNVTYSNTTSVRKDLSVPAPPTRLEFSLFANAQATPLCTTTIQCPGTSYPKRLRQ</sequence>
<feature type="region of interest" description="Disordered" evidence="1">
    <location>
        <begin position="1"/>
        <end position="25"/>
    </location>
</feature>
<feature type="compositionally biased region" description="Low complexity" evidence="1">
    <location>
        <begin position="9"/>
        <end position="25"/>
    </location>
</feature>
<gene>
    <name evidence="2" type="ORF">SPRG_17881</name>
</gene>
<keyword evidence="3" id="KW-1185">Reference proteome</keyword>
<dbReference type="Proteomes" id="UP000030745">
    <property type="component" value="Unassembled WGS sequence"/>
</dbReference>
<dbReference type="RefSeq" id="XP_012212681.1">
    <property type="nucleotide sequence ID" value="XM_012357291.1"/>
</dbReference>
<feature type="non-terminal residue" evidence="2">
    <location>
        <position position="1"/>
    </location>
</feature>
<evidence type="ECO:0000313" key="3">
    <source>
        <dbReference type="Proteomes" id="UP000030745"/>
    </source>
</evidence>
<dbReference type="VEuPathDB" id="FungiDB:SPRG_17881"/>
<evidence type="ECO:0000256" key="1">
    <source>
        <dbReference type="SAM" id="MobiDB-lite"/>
    </source>
</evidence>
<reference evidence="2 3" key="1">
    <citation type="journal article" date="2013" name="PLoS Genet.">
        <title>Distinctive expansion of potential virulence genes in the genome of the oomycete fish pathogen Saprolegnia parasitica.</title>
        <authorList>
            <person name="Jiang R.H."/>
            <person name="de Bruijn I."/>
            <person name="Haas B.J."/>
            <person name="Belmonte R."/>
            <person name="Lobach L."/>
            <person name="Christie J."/>
            <person name="van den Ackerveken G."/>
            <person name="Bottin A."/>
            <person name="Bulone V."/>
            <person name="Diaz-Moreno S.M."/>
            <person name="Dumas B."/>
            <person name="Fan L."/>
            <person name="Gaulin E."/>
            <person name="Govers F."/>
            <person name="Grenville-Briggs L.J."/>
            <person name="Horner N.R."/>
            <person name="Levin J.Z."/>
            <person name="Mammella M."/>
            <person name="Meijer H.J."/>
            <person name="Morris P."/>
            <person name="Nusbaum C."/>
            <person name="Oome S."/>
            <person name="Phillips A.J."/>
            <person name="van Rooyen D."/>
            <person name="Rzeszutek E."/>
            <person name="Saraiva M."/>
            <person name="Secombes C.J."/>
            <person name="Seidl M.F."/>
            <person name="Snel B."/>
            <person name="Stassen J.H."/>
            <person name="Sykes S."/>
            <person name="Tripathy S."/>
            <person name="van den Berg H."/>
            <person name="Vega-Arreguin J.C."/>
            <person name="Wawra S."/>
            <person name="Young S.K."/>
            <person name="Zeng Q."/>
            <person name="Dieguez-Uribeondo J."/>
            <person name="Russ C."/>
            <person name="Tyler B.M."/>
            <person name="van West P."/>
        </authorList>
    </citation>
    <scope>NUCLEOTIDE SEQUENCE [LARGE SCALE GENOMIC DNA]</scope>
    <source>
        <strain evidence="2 3">CBS 223.65</strain>
    </source>
</reference>
<dbReference type="OrthoDB" id="10503255at2759"/>
<dbReference type="AlphaFoldDB" id="A0A067BE21"/>
<dbReference type="GeneID" id="24139409"/>
<dbReference type="KEGG" id="spar:SPRG_17881"/>
<evidence type="ECO:0000313" key="2">
    <source>
        <dbReference type="EMBL" id="KDO16609.1"/>
    </source>
</evidence>
<accession>A0A067BE21</accession>
<proteinExistence type="predicted"/>
<name>A0A067BE21_SAPPC</name>
<dbReference type="EMBL" id="KK584022">
    <property type="protein sequence ID" value="KDO16609.1"/>
    <property type="molecule type" value="Genomic_DNA"/>
</dbReference>